<keyword evidence="5" id="KW-0378">Hydrolase</keyword>
<evidence type="ECO:0000313" key="10">
    <source>
        <dbReference type="Proteomes" id="UP001156940"/>
    </source>
</evidence>
<dbReference type="InterPro" id="IPR030395">
    <property type="entry name" value="GP_PDE_dom"/>
</dbReference>
<dbReference type="Gene3D" id="3.20.20.190">
    <property type="entry name" value="Phosphatidylinositol (PI) phosphodiesterase"/>
    <property type="match status" value="1"/>
</dbReference>
<evidence type="ECO:0000256" key="4">
    <source>
        <dbReference type="ARBA" id="ARBA00022798"/>
    </source>
</evidence>
<proteinExistence type="inferred from homology"/>
<comment type="caution">
    <text evidence="9">The sequence shown here is derived from an EMBL/GenBank/DDBJ whole genome shotgun (WGS) entry which is preliminary data.</text>
</comment>
<evidence type="ECO:0000256" key="2">
    <source>
        <dbReference type="ARBA" id="ARBA00012247"/>
    </source>
</evidence>
<feature type="chain" id="PRO_5045922943" description="glycerophosphodiester phosphodiesterase" evidence="7">
    <location>
        <begin position="33"/>
        <end position="437"/>
    </location>
</feature>
<sequence length="437" mass="47722">MSPRYRYRVIRHRCPAAVAALLFFASSFAACAQDGAMSARAESAQHHRDRHGLIVIAHRGASGYRPEHTLEAYRLAIRQGADFIEPDLVATSDGVLIARHENEISGTTDVAERLEFADRRTTKVVDGTAVTGWFTEDFTLAEIRTLRARERIPEVRPRNARYDGRFQVPTFAEVVRLAKRESRPGRIIGVYPETKHPTYFAREGMRLDGTPIGMSLGAKLVETLVAEGFTDPRQVYIQSFEVENLLELETRIMPAAGVDLPLMQLYSDFDEATPYDMAWHAAQGSDPAAVYGGLAELVEGGIGAGTRYGALATRPVLAWMSAHYASGVGPWKNDLLPRTPLAPPVDVDGDGRALLATRTTGRVHPMLGHALAAGLKVHPYTLRAEEAFLAQAPNGVAQSVVGEALQLYALGVDGVFIDQPDLGVTAREIFLDLADPL</sequence>
<comment type="similarity">
    <text evidence="1">Belongs to the glycerophosphoryl diester phosphodiesterase family.</text>
</comment>
<protein>
    <recommendedName>
        <fullName evidence="2">glycerophosphodiester phosphodiesterase</fullName>
        <ecNumber evidence="2">3.1.4.46</ecNumber>
    </recommendedName>
</protein>
<evidence type="ECO:0000256" key="6">
    <source>
        <dbReference type="ARBA" id="ARBA00047512"/>
    </source>
</evidence>
<keyword evidence="4" id="KW-0319">Glycerol metabolism</keyword>
<evidence type="ECO:0000256" key="1">
    <source>
        <dbReference type="ARBA" id="ARBA00007277"/>
    </source>
</evidence>
<dbReference type="Pfam" id="PF03009">
    <property type="entry name" value="GDPD"/>
    <property type="match status" value="1"/>
</dbReference>
<evidence type="ECO:0000256" key="5">
    <source>
        <dbReference type="ARBA" id="ARBA00022801"/>
    </source>
</evidence>
<dbReference type="InterPro" id="IPR017946">
    <property type="entry name" value="PLC-like_Pdiesterase_TIM-brl"/>
</dbReference>
<gene>
    <name evidence="9" type="ORF">QFW77_09565</name>
</gene>
<accession>A0ABT6J8U8</accession>
<feature type="signal peptide" evidence="7">
    <location>
        <begin position="1"/>
        <end position="32"/>
    </location>
</feature>
<feature type="domain" description="GP-PDE" evidence="8">
    <location>
        <begin position="53"/>
        <end position="427"/>
    </location>
</feature>
<evidence type="ECO:0000256" key="3">
    <source>
        <dbReference type="ARBA" id="ARBA00022729"/>
    </source>
</evidence>
<dbReference type="PANTHER" id="PTHR43620:SF7">
    <property type="entry name" value="GLYCEROPHOSPHODIESTER PHOSPHODIESTERASE GDPD5-RELATED"/>
    <property type="match status" value="1"/>
</dbReference>
<keyword evidence="3 7" id="KW-0732">Signal</keyword>
<evidence type="ECO:0000313" key="9">
    <source>
        <dbReference type="EMBL" id="MDH5823233.1"/>
    </source>
</evidence>
<dbReference type="PROSITE" id="PS51704">
    <property type="entry name" value="GP_PDE"/>
    <property type="match status" value="1"/>
</dbReference>
<dbReference type="EMBL" id="JARXRM010000030">
    <property type="protein sequence ID" value="MDH5823233.1"/>
    <property type="molecule type" value="Genomic_DNA"/>
</dbReference>
<comment type="catalytic activity">
    <reaction evidence="6">
        <text>a sn-glycero-3-phosphodiester + H2O = an alcohol + sn-glycerol 3-phosphate + H(+)</text>
        <dbReference type="Rhea" id="RHEA:12969"/>
        <dbReference type="ChEBI" id="CHEBI:15377"/>
        <dbReference type="ChEBI" id="CHEBI:15378"/>
        <dbReference type="ChEBI" id="CHEBI:30879"/>
        <dbReference type="ChEBI" id="CHEBI:57597"/>
        <dbReference type="ChEBI" id="CHEBI:83408"/>
        <dbReference type="EC" id="3.1.4.46"/>
    </reaction>
</comment>
<dbReference type="RefSeq" id="WP_280574377.1">
    <property type="nucleotide sequence ID" value="NZ_JARXRM010000030.1"/>
</dbReference>
<organism evidence="9 10">
    <name type="scientific">Luteimonas endophytica</name>
    <dbReference type="NCBI Taxonomy" id="3042023"/>
    <lineage>
        <taxon>Bacteria</taxon>
        <taxon>Pseudomonadati</taxon>
        <taxon>Pseudomonadota</taxon>
        <taxon>Gammaproteobacteria</taxon>
        <taxon>Lysobacterales</taxon>
        <taxon>Lysobacteraceae</taxon>
        <taxon>Luteimonas</taxon>
    </lineage>
</organism>
<dbReference type="Proteomes" id="UP001156940">
    <property type="component" value="Unassembled WGS sequence"/>
</dbReference>
<dbReference type="PROSITE" id="PS51257">
    <property type="entry name" value="PROKAR_LIPOPROTEIN"/>
    <property type="match status" value="1"/>
</dbReference>
<dbReference type="SUPFAM" id="SSF51695">
    <property type="entry name" value="PLC-like phosphodiesterases"/>
    <property type="match status" value="1"/>
</dbReference>
<evidence type="ECO:0000256" key="7">
    <source>
        <dbReference type="SAM" id="SignalP"/>
    </source>
</evidence>
<evidence type="ECO:0000259" key="8">
    <source>
        <dbReference type="PROSITE" id="PS51704"/>
    </source>
</evidence>
<dbReference type="PANTHER" id="PTHR43620">
    <property type="entry name" value="GLYCEROPHOSPHORYL DIESTER PHOSPHODIESTERASE"/>
    <property type="match status" value="1"/>
</dbReference>
<keyword evidence="10" id="KW-1185">Reference proteome</keyword>
<name>A0ABT6J8U8_9GAMM</name>
<reference evidence="9 10" key="1">
    <citation type="submission" date="2023-04" db="EMBL/GenBank/DDBJ databases">
        <title>Luteimonas endophyticus RD2P54.</title>
        <authorList>
            <person name="Sun J.-Q."/>
        </authorList>
    </citation>
    <scope>NUCLEOTIDE SEQUENCE [LARGE SCALE GENOMIC DNA]</scope>
    <source>
        <strain evidence="9 10">RD2P54</strain>
    </source>
</reference>
<dbReference type="EC" id="3.1.4.46" evidence="2"/>